<proteinExistence type="predicted"/>
<dbReference type="PhylomeDB" id="A0A0G4HGF3"/>
<reference evidence="2" key="1">
    <citation type="submission" date="2014-11" db="EMBL/GenBank/DDBJ databases">
        <authorList>
            <person name="Otto D Thomas"/>
            <person name="Naeem Raeece"/>
        </authorList>
    </citation>
    <scope>NUCLEOTIDE SEQUENCE</scope>
</reference>
<name>A0A0G4HGF3_9ALVE</name>
<dbReference type="VEuPathDB" id="CryptoDB:Cvel_1007"/>
<dbReference type="PANTHER" id="PTHR47027:SF20">
    <property type="entry name" value="REVERSE TRANSCRIPTASE-LIKE PROTEIN WITH RNA-DIRECTED DNA POLYMERASE DOMAIN"/>
    <property type="match status" value="1"/>
</dbReference>
<feature type="region of interest" description="Disordered" evidence="1">
    <location>
        <begin position="98"/>
        <end position="125"/>
    </location>
</feature>
<sequence>MSKKAGRSAFKISITDLKFADDLAASEMRERRMQEFADRLQAACNRWGLKISIKKTKMMVQPGRGEGRHIGELRQSTIAIKGQPLQEVEQFWYLGDVSQQRDPSPHSESRDGVGEVAGGGMEAGRAHNKDKNAYVQRCSPPHPPLWGRDVGSLKRPNREVGVIVYGVCEAGDEPASSGAYF</sequence>
<gene>
    <name evidence="2" type="ORF">Cvel_1007</name>
</gene>
<dbReference type="EMBL" id="CDMZ01002630">
    <property type="protein sequence ID" value="CEM43184.1"/>
    <property type="molecule type" value="Genomic_DNA"/>
</dbReference>
<organism evidence="2">
    <name type="scientific">Chromera velia CCMP2878</name>
    <dbReference type="NCBI Taxonomy" id="1169474"/>
    <lineage>
        <taxon>Eukaryota</taxon>
        <taxon>Sar</taxon>
        <taxon>Alveolata</taxon>
        <taxon>Colpodellida</taxon>
        <taxon>Chromeraceae</taxon>
        <taxon>Chromera</taxon>
    </lineage>
</organism>
<dbReference type="PANTHER" id="PTHR47027">
    <property type="entry name" value="REVERSE TRANSCRIPTASE DOMAIN-CONTAINING PROTEIN"/>
    <property type="match status" value="1"/>
</dbReference>
<dbReference type="AlphaFoldDB" id="A0A0G4HGF3"/>
<feature type="compositionally biased region" description="Basic and acidic residues" evidence="1">
    <location>
        <begin position="103"/>
        <end position="113"/>
    </location>
</feature>
<accession>A0A0G4HGF3</accession>
<evidence type="ECO:0000256" key="1">
    <source>
        <dbReference type="SAM" id="MobiDB-lite"/>
    </source>
</evidence>
<evidence type="ECO:0008006" key="3">
    <source>
        <dbReference type="Google" id="ProtNLM"/>
    </source>
</evidence>
<evidence type="ECO:0000313" key="2">
    <source>
        <dbReference type="EMBL" id="CEM43184.1"/>
    </source>
</evidence>
<protein>
    <recommendedName>
        <fullName evidence="3">Reverse transcriptase domain-containing protein</fullName>
    </recommendedName>
</protein>